<proteinExistence type="predicted"/>
<accession>A0ABV4I1P4</accession>
<evidence type="ECO:0000313" key="3">
    <source>
        <dbReference type="Proteomes" id="UP001566476"/>
    </source>
</evidence>
<organism evidence="2 3">
    <name type="scientific">Kineococcus mangrovi</name>
    <dbReference type="NCBI Taxonomy" id="1660183"/>
    <lineage>
        <taxon>Bacteria</taxon>
        <taxon>Bacillati</taxon>
        <taxon>Actinomycetota</taxon>
        <taxon>Actinomycetes</taxon>
        <taxon>Kineosporiales</taxon>
        <taxon>Kineosporiaceae</taxon>
        <taxon>Kineococcus</taxon>
    </lineage>
</organism>
<gene>
    <name evidence="2" type="ORF">AB2L28_02995</name>
</gene>
<evidence type="ECO:0000256" key="1">
    <source>
        <dbReference type="SAM" id="Phobius"/>
    </source>
</evidence>
<keyword evidence="3" id="KW-1185">Reference proteome</keyword>
<keyword evidence="1" id="KW-0812">Transmembrane</keyword>
<comment type="caution">
    <text evidence="2">The sequence shown here is derived from an EMBL/GenBank/DDBJ whole genome shotgun (WGS) entry which is preliminary data.</text>
</comment>
<dbReference type="Proteomes" id="UP001566476">
    <property type="component" value="Unassembled WGS sequence"/>
</dbReference>
<sequence>MLQDLKTATTRLDLRDDRGDVPGWVLVTIMTAGLVVGLWAVAGPRLAALFTTAMDAVVTQL</sequence>
<keyword evidence="1" id="KW-1133">Transmembrane helix</keyword>
<dbReference type="RefSeq" id="WP_370717224.1">
    <property type="nucleotide sequence ID" value="NZ_JBGGTQ010000001.1"/>
</dbReference>
<feature type="transmembrane region" description="Helical" evidence="1">
    <location>
        <begin position="21"/>
        <end position="42"/>
    </location>
</feature>
<reference evidence="2 3" key="1">
    <citation type="submission" date="2024-07" db="EMBL/GenBank/DDBJ databases">
        <authorList>
            <person name="Thanompreechachai J."/>
            <person name="Duangmal K."/>
        </authorList>
    </citation>
    <scope>NUCLEOTIDE SEQUENCE [LARGE SCALE GENOMIC DNA]</scope>
    <source>
        <strain evidence="2 3">TBRC 1896</strain>
    </source>
</reference>
<keyword evidence="1" id="KW-0472">Membrane</keyword>
<evidence type="ECO:0000313" key="2">
    <source>
        <dbReference type="EMBL" id="MEZ0491201.1"/>
    </source>
</evidence>
<dbReference type="EMBL" id="JBGGTQ010000001">
    <property type="protein sequence ID" value="MEZ0491201.1"/>
    <property type="molecule type" value="Genomic_DNA"/>
</dbReference>
<name>A0ABV4I1P4_9ACTN</name>
<protein>
    <submittedName>
        <fullName evidence="2">Uncharacterized protein</fullName>
    </submittedName>
</protein>